<feature type="transmembrane region" description="Helical" evidence="1">
    <location>
        <begin position="93"/>
        <end position="112"/>
    </location>
</feature>
<dbReference type="InterPro" id="IPR007039">
    <property type="entry name" value="TrbC/VirB2"/>
</dbReference>
<evidence type="ECO:0000256" key="1">
    <source>
        <dbReference type="SAM" id="Phobius"/>
    </source>
</evidence>
<dbReference type="RefSeq" id="WP_002810001.1">
    <property type="nucleotide sequence ID" value="NZ_CP016830.1"/>
</dbReference>
<dbReference type="GeneID" id="61894033"/>
<evidence type="ECO:0000313" key="5">
    <source>
        <dbReference type="Proteomes" id="UP000195877"/>
    </source>
</evidence>
<reference evidence="4 6" key="2">
    <citation type="submission" date="2017-05" db="EMBL/GenBank/DDBJ databases">
        <authorList>
            <person name="Song R."/>
            <person name="Chenine A.L."/>
            <person name="Ruprecht R.M."/>
        </authorList>
    </citation>
    <scope>NUCLEOTIDE SEQUENCE [LARGE SCALE GENOMIC DNA]</scope>
    <source>
        <strain evidence="4">PD5205</strain>
    </source>
</reference>
<feature type="chain" id="PRO_5030038076" evidence="2">
    <location>
        <begin position="39"/>
        <end position="135"/>
    </location>
</feature>
<organism evidence="4 6">
    <name type="scientific">Xanthomonas fragariae</name>
    <dbReference type="NCBI Taxonomy" id="48664"/>
    <lineage>
        <taxon>Bacteria</taxon>
        <taxon>Pseudomonadati</taxon>
        <taxon>Pseudomonadota</taxon>
        <taxon>Gammaproteobacteria</taxon>
        <taxon>Lysobacterales</taxon>
        <taxon>Lysobacteraceae</taxon>
        <taxon>Xanthomonas</taxon>
    </lineage>
</organism>
<keyword evidence="1" id="KW-0812">Transmembrane</keyword>
<dbReference type="Pfam" id="PF04956">
    <property type="entry name" value="TrbC"/>
    <property type="match status" value="1"/>
</dbReference>
<dbReference type="STRING" id="48664.BER92_07735"/>
<evidence type="ECO:0000256" key="2">
    <source>
        <dbReference type="SAM" id="SignalP"/>
    </source>
</evidence>
<protein>
    <submittedName>
        <fullName evidence="3">Type IV secretion system protein virB2</fullName>
    </submittedName>
    <submittedName>
        <fullName evidence="4">VirB2 protein</fullName>
    </submittedName>
</protein>
<accession>A0A1Y6GUL0</accession>
<gene>
    <name evidence="3" type="primary">virB2</name>
    <name evidence="4" type="ORF">PD5205_01611</name>
    <name evidence="3" type="ORF">PD885_01638</name>
</gene>
<dbReference type="KEGG" id="xfr:BER92_07735"/>
<feature type="transmembrane region" description="Helical" evidence="1">
    <location>
        <begin position="62"/>
        <end position="81"/>
    </location>
</feature>
<proteinExistence type="predicted"/>
<keyword evidence="5" id="KW-1185">Reference proteome</keyword>
<dbReference type="OrthoDB" id="8913400at2"/>
<keyword evidence="1" id="KW-1133">Transmembrane helix</keyword>
<dbReference type="eggNOG" id="ENOG5033CNI">
    <property type="taxonomic scope" value="Bacteria"/>
</dbReference>
<evidence type="ECO:0000313" key="6">
    <source>
        <dbReference type="Proteomes" id="UP000195953"/>
    </source>
</evidence>
<reference evidence="3 5" key="1">
    <citation type="submission" date="2017-05" db="EMBL/GenBank/DDBJ databases">
        <authorList>
            <person name="Blom J."/>
        </authorList>
    </citation>
    <scope>NUCLEOTIDE SEQUENCE [LARGE SCALE GENOMIC DNA]</scope>
    <source>
        <strain evidence="3">PD885</strain>
    </source>
</reference>
<name>A0A1Y6GUL0_9XANT</name>
<dbReference type="AlphaFoldDB" id="A0A1Y6GUL0"/>
<dbReference type="EMBL" id="LT853882">
    <property type="protein sequence ID" value="SMQ98883.1"/>
    <property type="molecule type" value="Genomic_DNA"/>
</dbReference>
<dbReference type="Proteomes" id="UP000195877">
    <property type="component" value="Chromosome 1"/>
</dbReference>
<dbReference type="Proteomes" id="UP000195953">
    <property type="component" value="Chromosome 1"/>
</dbReference>
<evidence type="ECO:0000313" key="3">
    <source>
        <dbReference type="EMBL" id="SMQ98883.1"/>
    </source>
</evidence>
<keyword evidence="2" id="KW-0732">Signal</keyword>
<keyword evidence="1" id="KW-0472">Membrane</keyword>
<sequence length="135" mass="14002">MKFEIDKKMAADAKMIGTQAMKALLFTSLLLVAGAAGAADEGIELTKGKMCGFLTGVEKLLNIGSAVVVTIAVIVAGYQIAFAHKRISEVSPILIGGVLIGAASQIAAMVIGGSESNDTCREAAMTLLNFTQYYA</sequence>
<feature type="signal peptide" evidence="2">
    <location>
        <begin position="1"/>
        <end position="38"/>
    </location>
</feature>
<evidence type="ECO:0000313" key="4">
    <source>
        <dbReference type="EMBL" id="SMR02915.1"/>
    </source>
</evidence>
<dbReference type="EMBL" id="LT853885">
    <property type="protein sequence ID" value="SMR02915.1"/>
    <property type="molecule type" value="Genomic_DNA"/>
</dbReference>